<reference evidence="2 3" key="1">
    <citation type="submission" date="2019-03" db="EMBL/GenBank/DDBJ databases">
        <title>First draft genome of Liparis tanakae, snailfish: a comprehensive survey of snailfish specific genes.</title>
        <authorList>
            <person name="Kim W."/>
            <person name="Song I."/>
            <person name="Jeong J.-H."/>
            <person name="Kim D."/>
            <person name="Kim S."/>
            <person name="Ryu S."/>
            <person name="Song J.Y."/>
            <person name="Lee S.K."/>
        </authorList>
    </citation>
    <scope>NUCLEOTIDE SEQUENCE [LARGE SCALE GENOMIC DNA]</scope>
    <source>
        <tissue evidence="2">Muscle</tissue>
    </source>
</reference>
<comment type="caution">
    <text evidence="2">The sequence shown here is derived from an EMBL/GenBank/DDBJ whole genome shotgun (WGS) entry which is preliminary data.</text>
</comment>
<evidence type="ECO:0000313" key="2">
    <source>
        <dbReference type="EMBL" id="TNN24491.1"/>
    </source>
</evidence>
<keyword evidence="3" id="KW-1185">Reference proteome</keyword>
<name>A0A4Z2E6V8_9TELE</name>
<gene>
    <name evidence="2" type="ORF">EYF80_065383</name>
</gene>
<dbReference type="AlphaFoldDB" id="A0A4Z2E6V8"/>
<dbReference type="Proteomes" id="UP000314294">
    <property type="component" value="Unassembled WGS sequence"/>
</dbReference>
<sequence>MAPPCVCARQEKEETTVEETTERKRNIGISLLREQLEEGPADDWTAPSAACNPPWVGHTVLPILTEDVFHNADVAVTLRSLRWPEVNPCT</sequence>
<accession>A0A4Z2E6V8</accession>
<evidence type="ECO:0000256" key="1">
    <source>
        <dbReference type="SAM" id="MobiDB-lite"/>
    </source>
</evidence>
<proteinExistence type="predicted"/>
<protein>
    <submittedName>
        <fullName evidence="2">Uncharacterized protein</fullName>
    </submittedName>
</protein>
<feature type="region of interest" description="Disordered" evidence="1">
    <location>
        <begin position="1"/>
        <end position="23"/>
    </location>
</feature>
<feature type="compositionally biased region" description="Basic and acidic residues" evidence="1">
    <location>
        <begin position="9"/>
        <end position="23"/>
    </location>
</feature>
<evidence type="ECO:0000313" key="3">
    <source>
        <dbReference type="Proteomes" id="UP000314294"/>
    </source>
</evidence>
<dbReference type="EMBL" id="SRLO01015231">
    <property type="protein sequence ID" value="TNN24491.1"/>
    <property type="molecule type" value="Genomic_DNA"/>
</dbReference>
<organism evidence="2 3">
    <name type="scientific">Liparis tanakae</name>
    <name type="common">Tanaka's snailfish</name>
    <dbReference type="NCBI Taxonomy" id="230148"/>
    <lineage>
        <taxon>Eukaryota</taxon>
        <taxon>Metazoa</taxon>
        <taxon>Chordata</taxon>
        <taxon>Craniata</taxon>
        <taxon>Vertebrata</taxon>
        <taxon>Euteleostomi</taxon>
        <taxon>Actinopterygii</taxon>
        <taxon>Neopterygii</taxon>
        <taxon>Teleostei</taxon>
        <taxon>Neoteleostei</taxon>
        <taxon>Acanthomorphata</taxon>
        <taxon>Eupercaria</taxon>
        <taxon>Perciformes</taxon>
        <taxon>Cottioidei</taxon>
        <taxon>Cottales</taxon>
        <taxon>Liparidae</taxon>
        <taxon>Liparis</taxon>
    </lineage>
</organism>